<comment type="caution">
    <text evidence="1">The sequence shown here is derived from an EMBL/GenBank/DDBJ whole genome shotgun (WGS) entry which is preliminary data.</text>
</comment>
<dbReference type="Proteomes" id="UP001165064">
    <property type="component" value="Unassembled WGS sequence"/>
</dbReference>
<dbReference type="EMBL" id="BSXS01000652">
    <property type="protein sequence ID" value="GME73333.1"/>
    <property type="molecule type" value="Genomic_DNA"/>
</dbReference>
<keyword evidence="2" id="KW-1185">Reference proteome</keyword>
<reference evidence="1" key="1">
    <citation type="submission" date="2023-04" db="EMBL/GenBank/DDBJ databases">
        <title>Ambrosiozyma monospora NBRC 10751.</title>
        <authorList>
            <person name="Ichikawa N."/>
            <person name="Sato H."/>
            <person name="Tonouchi N."/>
        </authorList>
    </citation>
    <scope>NUCLEOTIDE SEQUENCE</scope>
    <source>
        <strain evidence="1">NBRC 10751</strain>
    </source>
</reference>
<evidence type="ECO:0000313" key="1">
    <source>
        <dbReference type="EMBL" id="GME73333.1"/>
    </source>
</evidence>
<evidence type="ECO:0000313" key="2">
    <source>
        <dbReference type="Proteomes" id="UP001165064"/>
    </source>
</evidence>
<protein>
    <submittedName>
        <fullName evidence="1">Unnamed protein product</fullName>
    </submittedName>
</protein>
<sequence>MSNINPENEELQNLLLQRNLENWIQDLADRQLETLEGLEFAINENNKLAKEVNEFVEKEYALLKEEYEKHLKLNGKMLPESEYVNSRLYRDLCIVNPRYIEPEKPKTVFTLDEISDERCQELFYFNKDEIRRLIEVLNLAESPMIKSSHKSYRTKPDELLCIFLMRIVSNCDFEAFCPVFHRKSLSTFSCMINETFDYLVKRYSHLMYVDGVGYSNGDKKLFNPDKLQFYNQAVGRKLVQLQSELKLDYNGVDSDIAHSLENCVGFIEKASIEIRRPDSVIEGEYQSREDPEKACINIHAVVMPDGLISYLNCKLPGSYDVVETFNQEGSELSRVLENTMVRDDGSYWTLFGDRHYNVSTSKFVVSPGKIVANQNMGIQISREKLQKLSGVTKRLRTVNKWYFHNFHETFKHCTSTTLRIRAQNVSDIIFCSFLFANIRTCFRGPSPRKSKYFGITPPSVEEYLSVPDS</sequence>
<proteinExistence type="predicted"/>
<organism evidence="1 2">
    <name type="scientific">Ambrosiozyma monospora</name>
    <name type="common">Yeast</name>
    <name type="synonym">Endomycopsis monosporus</name>
    <dbReference type="NCBI Taxonomy" id="43982"/>
    <lineage>
        <taxon>Eukaryota</taxon>
        <taxon>Fungi</taxon>
        <taxon>Dikarya</taxon>
        <taxon>Ascomycota</taxon>
        <taxon>Saccharomycotina</taxon>
        <taxon>Pichiomycetes</taxon>
        <taxon>Pichiales</taxon>
        <taxon>Pichiaceae</taxon>
        <taxon>Ambrosiozyma</taxon>
    </lineage>
</organism>
<gene>
    <name evidence="1" type="ORF">Amon02_000135700</name>
</gene>
<name>A0ACB5SUS0_AMBMO</name>
<accession>A0ACB5SUS0</accession>